<evidence type="ECO:0000259" key="4">
    <source>
        <dbReference type="PROSITE" id="PS50405"/>
    </source>
</evidence>
<comment type="similarity">
    <text evidence="1 2">Belongs to the GST superfamily.</text>
</comment>
<evidence type="ECO:0000256" key="1">
    <source>
        <dbReference type="ARBA" id="ARBA00007409"/>
    </source>
</evidence>
<evidence type="ECO:0008006" key="7">
    <source>
        <dbReference type="Google" id="ProtNLM"/>
    </source>
</evidence>
<dbReference type="PANTHER" id="PTHR44051:SF21">
    <property type="entry name" value="GLUTATHIONE S-TRANSFERASE FAMILY PROTEIN"/>
    <property type="match status" value="1"/>
</dbReference>
<feature type="domain" description="GST C-terminal" evidence="4">
    <location>
        <begin position="94"/>
        <end position="229"/>
    </location>
</feature>
<feature type="domain" description="GST N-terminal" evidence="3">
    <location>
        <begin position="7"/>
        <end position="88"/>
    </location>
</feature>
<dbReference type="SFLD" id="SFLDS00019">
    <property type="entry name" value="Glutathione_Transferase_(cytos"/>
    <property type="match status" value="1"/>
</dbReference>
<sequence length="229" mass="25851">MAGVQDGKDVTLYHCVMSRGFRVLWTLKELDVKGYRLVTMPFPPRFRAEGYTKLNVLGTIPYLVHGSTKMTESCGIAMYLAERFGPTSLRVGPEEADYGAYLNWITHADATITFPQTVWLRFNLQEAKKGLQEAGNAYAKWFIARLRLLDQALEDGRDFLCGGRFTTADICVAYALVLGQRLELDKNFGPYRPKTLAYLERMMARPGFQAAQVEEEASLEAWESGKSKL</sequence>
<dbReference type="SFLD" id="SFLDG00358">
    <property type="entry name" value="Main_(cytGST)"/>
    <property type="match status" value="1"/>
</dbReference>
<dbReference type="PROSITE" id="PS50405">
    <property type="entry name" value="GST_CTER"/>
    <property type="match status" value="1"/>
</dbReference>
<dbReference type="Pfam" id="PF02798">
    <property type="entry name" value="GST_N"/>
    <property type="match status" value="1"/>
</dbReference>
<name>A0A813KIT2_POLGL</name>
<accession>A0A813KIT2</accession>
<dbReference type="SUPFAM" id="SSF47616">
    <property type="entry name" value="GST C-terminal domain-like"/>
    <property type="match status" value="1"/>
</dbReference>
<dbReference type="InterPro" id="IPR010987">
    <property type="entry name" value="Glutathione-S-Trfase_C-like"/>
</dbReference>
<dbReference type="Gene3D" id="1.20.1050.10">
    <property type="match status" value="1"/>
</dbReference>
<protein>
    <recommendedName>
        <fullName evidence="7">Glutathione transferase</fullName>
    </recommendedName>
</protein>
<dbReference type="AlphaFoldDB" id="A0A813KIT2"/>
<evidence type="ECO:0000256" key="2">
    <source>
        <dbReference type="RuleBase" id="RU003494"/>
    </source>
</evidence>
<proteinExistence type="inferred from homology"/>
<dbReference type="PANTHER" id="PTHR44051">
    <property type="entry name" value="GLUTATHIONE S-TRANSFERASE-RELATED"/>
    <property type="match status" value="1"/>
</dbReference>
<dbReference type="Gene3D" id="3.40.30.10">
    <property type="entry name" value="Glutaredoxin"/>
    <property type="match status" value="1"/>
</dbReference>
<dbReference type="PROSITE" id="PS50404">
    <property type="entry name" value="GST_NTER"/>
    <property type="match status" value="1"/>
</dbReference>
<evidence type="ECO:0000313" key="6">
    <source>
        <dbReference type="Proteomes" id="UP000626109"/>
    </source>
</evidence>
<dbReference type="Pfam" id="PF00043">
    <property type="entry name" value="GST_C"/>
    <property type="match status" value="1"/>
</dbReference>
<evidence type="ECO:0000259" key="3">
    <source>
        <dbReference type="PROSITE" id="PS50404"/>
    </source>
</evidence>
<reference evidence="5" key="1">
    <citation type="submission" date="2021-02" db="EMBL/GenBank/DDBJ databases">
        <authorList>
            <person name="Dougan E. K."/>
            <person name="Rhodes N."/>
            <person name="Thang M."/>
            <person name="Chan C."/>
        </authorList>
    </citation>
    <scope>NUCLEOTIDE SEQUENCE</scope>
</reference>
<dbReference type="InterPro" id="IPR040079">
    <property type="entry name" value="Glutathione_S-Trfase"/>
</dbReference>
<dbReference type="InterPro" id="IPR004045">
    <property type="entry name" value="Glutathione_S-Trfase_N"/>
</dbReference>
<dbReference type="SUPFAM" id="SSF52833">
    <property type="entry name" value="Thioredoxin-like"/>
    <property type="match status" value="1"/>
</dbReference>
<dbReference type="InterPro" id="IPR036249">
    <property type="entry name" value="Thioredoxin-like_sf"/>
</dbReference>
<evidence type="ECO:0000313" key="5">
    <source>
        <dbReference type="EMBL" id="CAE8705821.1"/>
    </source>
</evidence>
<dbReference type="Proteomes" id="UP000626109">
    <property type="component" value="Unassembled WGS sequence"/>
</dbReference>
<dbReference type="InterPro" id="IPR036282">
    <property type="entry name" value="Glutathione-S-Trfase_C_sf"/>
</dbReference>
<organism evidence="5 6">
    <name type="scientific">Polarella glacialis</name>
    <name type="common">Dinoflagellate</name>
    <dbReference type="NCBI Taxonomy" id="89957"/>
    <lineage>
        <taxon>Eukaryota</taxon>
        <taxon>Sar</taxon>
        <taxon>Alveolata</taxon>
        <taxon>Dinophyceae</taxon>
        <taxon>Suessiales</taxon>
        <taxon>Suessiaceae</taxon>
        <taxon>Polarella</taxon>
    </lineage>
</organism>
<comment type="caution">
    <text evidence="5">The sequence shown here is derived from an EMBL/GenBank/DDBJ whole genome shotgun (WGS) entry which is preliminary data.</text>
</comment>
<dbReference type="InterPro" id="IPR004046">
    <property type="entry name" value="GST_C"/>
</dbReference>
<gene>
    <name evidence="5" type="ORF">PGLA2088_LOCUS33908</name>
</gene>
<dbReference type="CDD" id="cd03046">
    <property type="entry name" value="GST_N_GTT1_like"/>
    <property type="match status" value="1"/>
</dbReference>
<dbReference type="EMBL" id="CAJNNW010031066">
    <property type="protein sequence ID" value="CAE8705821.1"/>
    <property type="molecule type" value="Genomic_DNA"/>
</dbReference>